<comment type="caution">
    <text evidence="2">The sequence shown here is derived from an EMBL/GenBank/DDBJ whole genome shotgun (WGS) entry which is preliminary data.</text>
</comment>
<keyword evidence="3" id="KW-1185">Reference proteome</keyword>
<dbReference type="Proteomes" id="UP001168821">
    <property type="component" value="Unassembled WGS sequence"/>
</dbReference>
<organism evidence="2 3">
    <name type="scientific">Zophobas morio</name>
    <dbReference type="NCBI Taxonomy" id="2755281"/>
    <lineage>
        <taxon>Eukaryota</taxon>
        <taxon>Metazoa</taxon>
        <taxon>Ecdysozoa</taxon>
        <taxon>Arthropoda</taxon>
        <taxon>Hexapoda</taxon>
        <taxon>Insecta</taxon>
        <taxon>Pterygota</taxon>
        <taxon>Neoptera</taxon>
        <taxon>Endopterygota</taxon>
        <taxon>Coleoptera</taxon>
        <taxon>Polyphaga</taxon>
        <taxon>Cucujiformia</taxon>
        <taxon>Tenebrionidae</taxon>
        <taxon>Zophobas</taxon>
    </lineage>
</organism>
<protein>
    <submittedName>
        <fullName evidence="2">Uncharacterized protein</fullName>
    </submittedName>
</protein>
<reference evidence="2" key="1">
    <citation type="journal article" date="2023" name="G3 (Bethesda)">
        <title>Whole genome assemblies of Zophobas morio and Tenebrio molitor.</title>
        <authorList>
            <person name="Kaur S."/>
            <person name="Stinson S.A."/>
            <person name="diCenzo G.C."/>
        </authorList>
    </citation>
    <scope>NUCLEOTIDE SEQUENCE</scope>
    <source>
        <strain evidence="2">QUZm001</strain>
    </source>
</reference>
<proteinExistence type="predicted"/>
<accession>A0AA38HF71</accession>
<sequence length="91" mass="10424">MHGQGFVHFNPDLPVQTQPKPAPAHFQGDARAANTLIPRDSQDQRSEKYERNLKSAYKPHFTIRDYKKESSSAYKSGNYNTSTENFSYKSN</sequence>
<name>A0AA38HF71_9CUCU</name>
<evidence type="ECO:0000313" key="2">
    <source>
        <dbReference type="EMBL" id="KAJ3615476.1"/>
    </source>
</evidence>
<gene>
    <name evidence="2" type="ORF">Zmor_016388</name>
</gene>
<feature type="compositionally biased region" description="Basic and acidic residues" evidence="1">
    <location>
        <begin position="40"/>
        <end position="53"/>
    </location>
</feature>
<evidence type="ECO:0000313" key="3">
    <source>
        <dbReference type="Proteomes" id="UP001168821"/>
    </source>
</evidence>
<evidence type="ECO:0000256" key="1">
    <source>
        <dbReference type="SAM" id="MobiDB-lite"/>
    </source>
</evidence>
<feature type="region of interest" description="Disordered" evidence="1">
    <location>
        <begin position="1"/>
        <end position="91"/>
    </location>
</feature>
<feature type="compositionally biased region" description="Polar residues" evidence="1">
    <location>
        <begin position="71"/>
        <end position="91"/>
    </location>
</feature>
<dbReference type="EMBL" id="JALNTZ010004118">
    <property type="protein sequence ID" value="KAJ3615476.1"/>
    <property type="molecule type" value="Genomic_DNA"/>
</dbReference>
<dbReference type="AlphaFoldDB" id="A0AA38HF71"/>